<dbReference type="GO" id="GO:0008270">
    <property type="term" value="F:zinc ion binding"/>
    <property type="evidence" value="ECO:0007669"/>
    <property type="project" value="UniProtKB-KW"/>
</dbReference>
<dbReference type="GO" id="GO:0004519">
    <property type="term" value="F:endonuclease activity"/>
    <property type="evidence" value="ECO:0007669"/>
    <property type="project" value="UniProtKB-KW"/>
</dbReference>
<dbReference type="InterPro" id="IPR011604">
    <property type="entry name" value="PDDEXK-like_dom_sf"/>
</dbReference>
<dbReference type="EMBL" id="CAJPWZ010001605">
    <property type="protein sequence ID" value="CAG2218678.1"/>
    <property type="molecule type" value="Genomic_DNA"/>
</dbReference>
<name>A0A8S3SCZ9_MYTED</name>
<evidence type="ECO:0000256" key="4">
    <source>
        <dbReference type="ARBA" id="ARBA00022839"/>
    </source>
</evidence>
<dbReference type="InterPro" id="IPR034720">
    <property type="entry name" value="Viral_alk_exo"/>
</dbReference>
<dbReference type="GO" id="GO:0006281">
    <property type="term" value="P:DNA repair"/>
    <property type="evidence" value="ECO:0007669"/>
    <property type="project" value="UniProtKB-ARBA"/>
</dbReference>
<dbReference type="PANTHER" id="PTHR47526">
    <property type="entry name" value="ATP-DEPENDENT DNA HELICASE"/>
    <property type="match status" value="1"/>
</dbReference>
<accession>A0A8S3SCZ9</accession>
<feature type="region of interest" description="Disordered" evidence="6">
    <location>
        <begin position="244"/>
        <end position="266"/>
    </location>
</feature>
<evidence type="ECO:0000256" key="5">
    <source>
        <dbReference type="PROSITE-ProRule" id="PRU00325"/>
    </source>
</evidence>
<keyword evidence="4" id="KW-0269">Exonuclease</keyword>
<evidence type="ECO:0000256" key="1">
    <source>
        <dbReference type="ARBA" id="ARBA00022722"/>
    </source>
</evidence>
<dbReference type="AlphaFoldDB" id="A0A8S3SCZ9"/>
<dbReference type="CDD" id="cd22343">
    <property type="entry name" value="PDDEXK_lambda_exonuclease-like"/>
    <property type="match status" value="1"/>
</dbReference>
<evidence type="ECO:0000256" key="6">
    <source>
        <dbReference type="SAM" id="MobiDB-lite"/>
    </source>
</evidence>
<evidence type="ECO:0000313" key="8">
    <source>
        <dbReference type="EMBL" id="CAG2218678.1"/>
    </source>
</evidence>
<dbReference type="SUPFAM" id="SSF52980">
    <property type="entry name" value="Restriction endonuclease-like"/>
    <property type="match status" value="1"/>
</dbReference>
<evidence type="ECO:0000259" key="7">
    <source>
        <dbReference type="PROSITE" id="PS50966"/>
    </source>
</evidence>
<evidence type="ECO:0000256" key="3">
    <source>
        <dbReference type="ARBA" id="ARBA00022801"/>
    </source>
</evidence>
<dbReference type="OrthoDB" id="6147318at2759"/>
<proteinExistence type="predicted"/>
<feature type="domain" description="SWIM-type" evidence="7">
    <location>
        <begin position="171"/>
        <end position="206"/>
    </location>
</feature>
<dbReference type="InterPro" id="IPR007527">
    <property type="entry name" value="Znf_SWIM"/>
</dbReference>
<keyword evidence="9" id="KW-1185">Reference proteome</keyword>
<organism evidence="8 9">
    <name type="scientific">Mytilus edulis</name>
    <name type="common">Blue mussel</name>
    <dbReference type="NCBI Taxonomy" id="6550"/>
    <lineage>
        <taxon>Eukaryota</taxon>
        <taxon>Metazoa</taxon>
        <taxon>Spiralia</taxon>
        <taxon>Lophotrochozoa</taxon>
        <taxon>Mollusca</taxon>
        <taxon>Bivalvia</taxon>
        <taxon>Autobranchia</taxon>
        <taxon>Pteriomorphia</taxon>
        <taxon>Mytilida</taxon>
        <taxon>Mytiloidea</taxon>
        <taxon>Mytilidae</taxon>
        <taxon>Mytilinae</taxon>
        <taxon>Mytilus</taxon>
    </lineage>
</organism>
<comment type="caution">
    <text evidence="8">The sequence shown here is derived from an EMBL/GenBank/DDBJ whole genome shotgun (WGS) entry which is preliminary data.</text>
</comment>
<dbReference type="InterPro" id="IPR011335">
    <property type="entry name" value="Restrct_endonuc-II-like"/>
</dbReference>
<dbReference type="PANTHER" id="PTHR47526:SF3">
    <property type="entry name" value="PHD-TYPE DOMAIN-CONTAINING PROTEIN"/>
    <property type="match status" value="1"/>
</dbReference>
<keyword evidence="5" id="KW-0479">Metal-binding</keyword>
<evidence type="ECO:0000313" key="9">
    <source>
        <dbReference type="Proteomes" id="UP000683360"/>
    </source>
</evidence>
<evidence type="ECO:0000256" key="2">
    <source>
        <dbReference type="ARBA" id="ARBA00022759"/>
    </source>
</evidence>
<gene>
    <name evidence="8" type="ORF">MEDL_32314</name>
</gene>
<keyword evidence="1" id="KW-0540">Nuclease</keyword>
<sequence length="455" mass="52378">MSIMSAAMDNNVSQFERMHVPDLKTFLTKRGITCSLYRKQQLVRLCEIAVELQLEVTQTQDDYKDMDSFRRTVEVNGAKYVLPEITTVLNWKSDLRDLPLIESYDILIYLMKVGQWNESRLSNYRRDNGFNLYTSNHIHDVKLHRLINTEYFYVRAACVPETRQSENPYNPWVIVGTEGHFRSGGCTCVVDNGTCKHITALLFSLENFSSRHRDRNTEVGTDVPCTWDRARKLSEPLTINKIDIRNNPSSSLPEEPHSSHYAPSKGLKLSEHEIEKRVFNLCKINKSVFSHILENSSDESDGEVEIPMSMKQLADKSKDNGSNFLDFIKLYHDDDIIHQIQARTSGQAENPEWFFYRVGRITASLFHSVLHYKFGDVKDNYILRNILQQNNKISTPAMKYGIINEPIARHLYFQNYKKKHKCAKISLCGLHVSKAHPFLGASPDGIINCKCCGKE</sequence>
<keyword evidence="5" id="KW-0863">Zinc-finger</keyword>
<keyword evidence="3" id="KW-0378">Hydrolase</keyword>
<dbReference type="Pfam" id="PF01771">
    <property type="entry name" value="Viral_alk_exo"/>
    <property type="match status" value="1"/>
</dbReference>
<reference evidence="8" key="1">
    <citation type="submission" date="2021-03" db="EMBL/GenBank/DDBJ databases">
        <authorList>
            <person name="Bekaert M."/>
        </authorList>
    </citation>
    <scope>NUCLEOTIDE SEQUENCE</scope>
</reference>
<keyword evidence="2" id="KW-0255">Endonuclease</keyword>
<dbReference type="Gene3D" id="3.90.320.10">
    <property type="match status" value="1"/>
</dbReference>
<dbReference type="GO" id="GO:0004527">
    <property type="term" value="F:exonuclease activity"/>
    <property type="evidence" value="ECO:0007669"/>
    <property type="project" value="UniProtKB-KW"/>
</dbReference>
<protein>
    <recommendedName>
        <fullName evidence="7">SWIM-type domain-containing protein</fullName>
    </recommendedName>
</protein>
<dbReference type="Proteomes" id="UP000683360">
    <property type="component" value="Unassembled WGS sequence"/>
</dbReference>
<keyword evidence="5" id="KW-0862">Zinc</keyword>
<dbReference type="PROSITE" id="PS50966">
    <property type="entry name" value="ZF_SWIM"/>
    <property type="match status" value="1"/>
</dbReference>